<dbReference type="PANTHER" id="PTHR44051:SF2">
    <property type="entry name" value="HYPOTHETICAL GLUTATHIONE S-TRANSFERASE LIKE PROTEIN"/>
    <property type="match status" value="1"/>
</dbReference>
<accession>A0ABT6BAW3</accession>
<dbReference type="SFLD" id="SFLDG01151">
    <property type="entry name" value="Main.2:_Nu-like"/>
    <property type="match status" value="1"/>
</dbReference>
<dbReference type="SFLD" id="SFLDS00019">
    <property type="entry name" value="Glutathione_Transferase_(cytos"/>
    <property type="match status" value="1"/>
</dbReference>
<evidence type="ECO:0000259" key="1">
    <source>
        <dbReference type="PROSITE" id="PS50404"/>
    </source>
</evidence>
<comment type="caution">
    <text evidence="3">The sequence shown here is derived from an EMBL/GenBank/DDBJ whole genome shotgun (WGS) entry which is preliminary data.</text>
</comment>
<dbReference type="InterPro" id="IPR004045">
    <property type="entry name" value="Glutathione_S-Trfase_N"/>
</dbReference>
<dbReference type="PROSITE" id="PS50404">
    <property type="entry name" value="GST_NTER"/>
    <property type="match status" value="1"/>
</dbReference>
<gene>
    <name evidence="3" type="ORF">P3W24_09940</name>
</gene>
<evidence type="ECO:0000259" key="2">
    <source>
        <dbReference type="PROSITE" id="PS50405"/>
    </source>
</evidence>
<dbReference type="InterPro" id="IPR010987">
    <property type="entry name" value="Glutathione-S-Trfase_C-like"/>
</dbReference>
<dbReference type="InterPro" id="IPR040079">
    <property type="entry name" value="Glutathione_S-Trfase"/>
</dbReference>
<dbReference type="RefSeq" id="WP_320549787.1">
    <property type="nucleotide sequence ID" value="NZ_JAQLOK010000001.1"/>
</dbReference>
<dbReference type="CDD" id="cd03056">
    <property type="entry name" value="GST_N_4"/>
    <property type="match status" value="1"/>
</dbReference>
<dbReference type="InterPro" id="IPR004046">
    <property type="entry name" value="GST_C"/>
</dbReference>
<dbReference type="Pfam" id="PF00043">
    <property type="entry name" value="GST_C"/>
    <property type="match status" value="1"/>
</dbReference>
<organism evidence="3 4">
    <name type="scientific">Luteibacter sahnii</name>
    <dbReference type="NCBI Taxonomy" id="3021977"/>
    <lineage>
        <taxon>Bacteria</taxon>
        <taxon>Pseudomonadati</taxon>
        <taxon>Pseudomonadota</taxon>
        <taxon>Gammaproteobacteria</taxon>
        <taxon>Lysobacterales</taxon>
        <taxon>Rhodanobacteraceae</taxon>
        <taxon>Luteibacter</taxon>
    </lineage>
</organism>
<dbReference type="Gene3D" id="3.40.30.10">
    <property type="entry name" value="Glutaredoxin"/>
    <property type="match status" value="1"/>
</dbReference>
<dbReference type="PANTHER" id="PTHR44051">
    <property type="entry name" value="GLUTATHIONE S-TRANSFERASE-RELATED"/>
    <property type="match status" value="1"/>
</dbReference>
<sequence length="200" mass="22294">MFTIHGMRASGNCYKLQCLLDMLGTPYRWVDVDSAHGATRTPAFLALNPNGKVPLLVLDDGRRLAESNAILCFLADGTPYLPADPWKRAVTLQWMFFEQYTHEPAVAVARFIRMWLPADHPRQAELPTLLDKGGKAFDVMEDALARDAFFSGGDFGVADIALYAYTHCAADGGFDLSRWPRVVAWLERVRAQPGFTPMLT</sequence>
<proteinExistence type="predicted"/>
<dbReference type="EMBL" id="JARJJS010000002">
    <property type="protein sequence ID" value="MDF4025283.1"/>
    <property type="molecule type" value="Genomic_DNA"/>
</dbReference>
<dbReference type="Pfam" id="PF13409">
    <property type="entry name" value="GST_N_2"/>
    <property type="match status" value="1"/>
</dbReference>
<reference evidence="3 4" key="1">
    <citation type="journal article" date="2024" name="Curr. Microbiol.">
        <title>Luteibacter sahnii sp. nov., A Novel Yellow-Colored Xanthomonadin Pigment Producing Probiotic Bacterium from Healthy Rice Seed Microbiome.</title>
        <authorList>
            <person name="Jaiswal G."/>
            <person name="Rana R."/>
            <person name="Nayak P.K."/>
            <person name="Chouhan R."/>
            <person name="Gandhi S.G."/>
            <person name="Patel H.K."/>
            <person name="Patil P.B."/>
        </authorList>
    </citation>
    <scope>NUCLEOTIDE SEQUENCE [LARGE SCALE GENOMIC DNA]</scope>
    <source>
        <strain evidence="3 4">PPL201</strain>
    </source>
</reference>
<dbReference type="PROSITE" id="PS50405">
    <property type="entry name" value="GST_CTER"/>
    <property type="match status" value="1"/>
</dbReference>
<name>A0ABT6BAW3_9GAMM</name>
<dbReference type="SUPFAM" id="SSF52833">
    <property type="entry name" value="Thioredoxin-like"/>
    <property type="match status" value="1"/>
</dbReference>
<dbReference type="InterPro" id="IPR036249">
    <property type="entry name" value="Thioredoxin-like_sf"/>
</dbReference>
<evidence type="ECO:0000313" key="3">
    <source>
        <dbReference type="EMBL" id="MDF4025283.1"/>
    </source>
</evidence>
<keyword evidence="4" id="KW-1185">Reference proteome</keyword>
<dbReference type="SFLD" id="SFLDG00358">
    <property type="entry name" value="Main_(cytGST)"/>
    <property type="match status" value="1"/>
</dbReference>
<protein>
    <submittedName>
        <fullName evidence="3">Glutathione S-transferase family protein</fullName>
    </submittedName>
</protein>
<dbReference type="InterPro" id="IPR036282">
    <property type="entry name" value="Glutathione-S-Trfase_C_sf"/>
</dbReference>
<feature type="domain" description="GST N-terminal" evidence="1">
    <location>
        <begin position="1"/>
        <end position="82"/>
    </location>
</feature>
<dbReference type="Gene3D" id="1.20.1050.10">
    <property type="match status" value="1"/>
</dbReference>
<dbReference type="Proteomes" id="UP001528850">
    <property type="component" value="Unassembled WGS sequence"/>
</dbReference>
<feature type="domain" description="GST C-terminal" evidence="2">
    <location>
        <begin position="84"/>
        <end position="200"/>
    </location>
</feature>
<dbReference type="SUPFAM" id="SSF47616">
    <property type="entry name" value="GST C-terminal domain-like"/>
    <property type="match status" value="1"/>
</dbReference>
<evidence type="ECO:0000313" key="4">
    <source>
        <dbReference type="Proteomes" id="UP001528850"/>
    </source>
</evidence>